<name>A0ABD6AQ74_9EURY</name>
<sequence>MTTTPSEATDAGPTVRQVERADLLEVYRIEQSVFPQPWPFEAFERFLDEPGFMVAEASGDDGSVIAGYVVADLTPNFGRDIGHVKDLAVREQFRGLGLGRLLLRHALASLEARGATATRLEVRATNDPAIALYRDHGFEHRRTVPRYYADGENALVMVRERG</sequence>
<dbReference type="GO" id="GO:0008999">
    <property type="term" value="F:protein-N-terminal-alanine acetyltransferase activity"/>
    <property type="evidence" value="ECO:0007669"/>
    <property type="project" value="UniProtKB-EC"/>
</dbReference>
<comment type="caution">
    <text evidence="2">The sequence shown here is derived from an EMBL/GenBank/DDBJ whole genome shotgun (WGS) entry which is preliminary data.</text>
</comment>
<reference evidence="2 3" key="1">
    <citation type="journal article" date="2019" name="Int. J. Syst. Evol. Microbiol.">
        <title>The Global Catalogue of Microorganisms (GCM) 10K type strain sequencing project: providing services to taxonomists for standard genome sequencing and annotation.</title>
        <authorList>
            <consortium name="The Broad Institute Genomics Platform"/>
            <consortium name="The Broad Institute Genome Sequencing Center for Infectious Disease"/>
            <person name="Wu L."/>
            <person name="Ma J."/>
        </authorList>
    </citation>
    <scope>NUCLEOTIDE SEQUENCE [LARGE SCALE GENOMIC DNA]</scope>
    <source>
        <strain evidence="2 3">CGMCC 1.12563</strain>
    </source>
</reference>
<organism evidence="2 3">
    <name type="scientific">Halomarina rubra</name>
    <dbReference type="NCBI Taxonomy" id="2071873"/>
    <lineage>
        <taxon>Archaea</taxon>
        <taxon>Methanobacteriati</taxon>
        <taxon>Methanobacteriota</taxon>
        <taxon>Stenosarchaea group</taxon>
        <taxon>Halobacteria</taxon>
        <taxon>Halobacteriales</taxon>
        <taxon>Natronomonadaceae</taxon>
        <taxon>Halomarina</taxon>
    </lineage>
</organism>
<dbReference type="EMBL" id="JBHUDC010000001">
    <property type="protein sequence ID" value="MFD1511660.1"/>
    <property type="molecule type" value="Genomic_DNA"/>
</dbReference>
<keyword evidence="2" id="KW-0808">Transferase</keyword>
<evidence type="ECO:0000313" key="2">
    <source>
        <dbReference type="EMBL" id="MFD1511660.1"/>
    </source>
</evidence>
<dbReference type="PROSITE" id="PS51186">
    <property type="entry name" value="GNAT"/>
    <property type="match status" value="1"/>
</dbReference>
<evidence type="ECO:0000259" key="1">
    <source>
        <dbReference type="PROSITE" id="PS51186"/>
    </source>
</evidence>
<dbReference type="Proteomes" id="UP001597187">
    <property type="component" value="Unassembled WGS sequence"/>
</dbReference>
<keyword evidence="2" id="KW-0012">Acyltransferase</keyword>
<evidence type="ECO:0000313" key="3">
    <source>
        <dbReference type="Proteomes" id="UP001597187"/>
    </source>
</evidence>
<dbReference type="Pfam" id="PF00583">
    <property type="entry name" value="Acetyltransf_1"/>
    <property type="match status" value="1"/>
</dbReference>
<keyword evidence="2" id="KW-0687">Ribonucleoprotein</keyword>
<gene>
    <name evidence="2" type="primary">rimI</name>
    <name evidence="2" type="ORF">ACFSBT_00010</name>
</gene>
<dbReference type="AlphaFoldDB" id="A0ABD6AQ74"/>
<dbReference type="InterPro" id="IPR000182">
    <property type="entry name" value="GNAT_dom"/>
</dbReference>
<dbReference type="InterPro" id="IPR006464">
    <property type="entry name" value="AcTrfase_RimI/Ard1"/>
</dbReference>
<keyword evidence="2" id="KW-0689">Ribosomal protein</keyword>
<dbReference type="EC" id="2.3.1.266" evidence="2"/>
<dbReference type="InterPro" id="IPR016181">
    <property type="entry name" value="Acyl_CoA_acyltransferase"/>
</dbReference>
<dbReference type="NCBIfam" id="TIGR01575">
    <property type="entry name" value="rimI"/>
    <property type="match status" value="1"/>
</dbReference>
<dbReference type="Gene3D" id="3.40.630.30">
    <property type="match status" value="1"/>
</dbReference>
<dbReference type="RefSeq" id="WP_250871650.1">
    <property type="nucleotide sequence ID" value="NZ_JALXFV010000001.1"/>
</dbReference>
<feature type="domain" description="N-acetyltransferase" evidence="1">
    <location>
        <begin position="13"/>
        <end position="162"/>
    </location>
</feature>
<dbReference type="PANTHER" id="PTHR43072">
    <property type="entry name" value="N-ACETYLTRANSFERASE"/>
    <property type="match status" value="1"/>
</dbReference>
<accession>A0ABD6AQ74</accession>
<dbReference type="GO" id="GO:0005840">
    <property type="term" value="C:ribosome"/>
    <property type="evidence" value="ECO:0007669"/>
    <property type="project" value="UniProtKB-KW"/>
</dbReference>
<protein>
    <submittedName>
        <fullName evidence="2">Ribosomal protein S18-alanine N-acetyltransferase</fullName>
        <ecNumber evidence="2">2.3.1.266</ecNumber>
    </submittedName>
</protein>
<keyword evidence="3" id="KW-1185">Reference proteome</keyword>
<dbReference type="SUPFAM" id="SSF55729">
    <property type="entry name" value="Acyl-CoA N-acyltransferases (Nat)"/>
    <property type="match status" value="1"/>
</dbReference>
<proteinExistence type="predicted"/>